<keyword evidence="1" id="KW-0472">Membrane</keyword>
<name>A0A7W7HSH2_9ACTN</name>
<sequence>MQTVSARRELGIVVALAVLGLGLVLIVAFAPWYAPAGARDAGATVVQTYEPQPGAALGR</sequence>
<dbReference type="Proteomes" id="UP000578112">
    <property type="component" value="Unassembled WGS sequence"/>
</dbReference>
<dbReference type="RefSeq" id="WP_184989479.1">
    <property type="nucleotide sequence ID" value="NZ_BOMK01000043.1"/>
</dbReference>
<protein>
    <submittedName>
        <fullName evidence="2">Uncharacterized protein</fullName>
    </submittedName>
</protein>
<reference evidence="2 3" key="1">
    <citation type="submission" date="2020-08" db="EMBL/GenBank/DDBJ databases">
        <title>Sequencing the genomes of 1000 actinobacteria strains.</title>
        <authorList>
            <person name="Klenk H.-P."/>
        </authorList>
    </citation>
    <scope>NUCLEOTIDE SEQUENCE [LARGE SCALE GENOMIC DNA]</scope>
    <source>
        <strain evidence="2 3">DSM 43149</strain>
    </source>
</reference>
<dbReference type="AlphaFoldDB" id="A0A7W7HSH2"/>
<organism evidence="2 3">
    <name type="scientific">Actinoplanes digitatis</name>
    <dbReference type="NCBI Taxonomy" id="1868"/>
    <lineage>
        <taxon>Bacteria</taxon>
        <taxon>Bacillati</taxon>
        <taxon>Actinomycetota</taxon>
        <taxon>Actinomycetes</taxon>
        <taxon>Micromonosporales</taxon>
        <taxon>Micromonosporaceae</taxon>
        <taxon>Actinoplanes</taxon>
    </lineage>
</organism>
<keyword evidence="3" id="KW-1185">Reference proteome</keyword>
<proteinExistence type="predicted"/>
<gene>
    <name evidence="2" type="ORF">BJ971_000547</name>
</gene>
<accession>A0A7W7HSH2</accession>
<dbReference type="EMBL" id="JACHNH010000001">
    <property type="protein sequence ID" value="MBB4759991.1"/>
    <property type="molecule type" value="Genomic_DNA"/>
</dbReference>
<evidence type="ECO:0000313" key="2">
    <source>
        <dbReference type="EMBL" id="MBB4759991.1"/>
    </source>
</evidence>
<evidence type="ECO:0000313" key="3">
    <source>
        <dbReference type="Proteomes" id="UP000578112"/>
    </source>
</evidence>
<evidence type="ECO:0000256" key="1">
    <source>
        <dbReference type="SAM" id="Phobius"/>
    </source>
</evidence>
<keyword evidence="1" id="KW-1133">Transmembrane helix</keyword>
<comment type="caution">
    <text evidence="2">The sequence shown here is derived from an EMBL/GenBank/DDBJ whole genome shotgun (WGS) entry which is preliminary data.</text>
</comment>
<keyword evidence="1" id="KW-0812">Transmembrane</keyword>
<feature type="transmembrane region" description="Helical" evidence="1">
    <location>
        <begin position="12"/>
        <end position="34"/>
    </location>
</feature>